<sequence>MKWPVLPNWESSLKETNSGAEGVGSLNQNPFSPQAVWEVKKGEAIRNCRRRVAPWSVKWSPWCHWWDYQTVR</sequence>
<dbReference type="EMBL" id="AB097519">
    <property type="protein sequence ID" value="BAC41744.1"/>
    <property type="molecule type" value="mRNA"/>
</dbReference>
<dbReference type="AlphaFoldDB" id="Q8HXJ8"/>
<evidence type="ECO:0000313" key="1">
    <source>
        <dbReference type="EMBL" id="BAC41744.1"/>
    </source>
</evidence>
<protein>
    <submittedName>
        <fullName evidence="1">Uncharacterized protein</fullName>
    </submittedName>
</protein>
<reference evidence="1" key="1">
    <citation type="journal article" date="2001" name="Gene">
        <title>Assignment of 118 novel cDNAs of cynomolgus monkey brain to human chromosomes.</title>
        <authorList>
            <person name="Osada N."/>
            <person name="Hida M."/>
            <person name="Kususda J."/>
            <person name="Tanuma R."/>
            <person name="Iseki K."/>
            <person name="Hirata M."/>
            <person name="Suto Y."/>
            <person name="Hirai M."/>
            <person name="Terao K."/>
            <person name="Suzuki Y."/>
            <person name="Sugano S."/>
            <person name="Hashimoto K."/>
        </authorList>
    </citation>
    <scope>NUCLEOTIDE SEQUENCE</scope>
    <source>
        <tissue evidence="1">Medulla oblongata</tissue>
    </source>
</reference>
<name>Q8HXJ8_MACFA</name>
<accession>Q8HXJ8</accession>
<organism evidence="1">
    <name type="scientific">Macaca fascicularis</name>
    <name type="common">Crab-eating macaque</name>
    <name type="synonym">Cynomolgus monkey</name>
    <dbReference type="NCBI Taxonomy" id="9541"/>
    <lineage>
        <taxon>Eukaryota</taxon>
        <taxon>Metazoa</taxon>
        <taxon>Chordata</taxon>
        <taxon>Craniata</taxon>
        <taxon>Vertebrata</taxon>
        <taxon>Euteleostomi</taxon>
        <taxon>Mammalia</taxon>
        <taxon>Eutheria</taxon>
        <taxon>Euarchontoglires</taxon>
        <taxon>Primates</taxon>
        <taxon>Haplorrhini</taxon>
        <taxon>Catarrhini</taxon>
        <taxon>Cercopithecidae</taxon>
        <taxon>Cercopithecinae</taxon>
        <taxon>Macaca</taxon>
    </lineage>
</organism>
<reference evidence="1" key="2">
    <citation type="submission" date="2002-12" db="EMBL/GenBank/DDBJ databases">
        <authorList>
            <person name="Hashimoto K."/>
            <person name="Osada N."/>
            <person name="Hida M."/>
            <person name="Kusuda J."/>
            <person name="Sugano S."/>
        </authorList>
    </citation>
    <scope>NUCLEOTIDE SEQUENCE</scope>
    <source>
        <tissue evidence="1">Medulla oblongata</tissue>
    </source>
</reference>
<proteinExistence type="evidence at transcript level"/>